<dbReference type="EMBL" id="RFLX01000002">
    <property type="protein sequence ID" value="RMI26315.1"/>
    <property type="molecule type" value="Genomic_DNA"/>
</dbReference>
<dbReference type="EC" id="4.2.1.10" evidence="6 9"/>
<keyword evidence="15" id="KW-1185">Reference proteome</keyword>
<dbReference type="InterPro" id="IPR036441">
    <property type="entry name" value="DHquinase_II_sf"/>
</dbReference>
<comment type="subunit">
    <text evidence="5 9">Homododecamer.</text>
</comment>
<dbReference type="HAMAP" id="MF_00169">
    <property type="entry name" value="AroQ"/>
    <property type="match status" value="1"/>
</dbReference>
<evidence type="ECO:0000256" key="7">
    <source>
        <dbReference type="ARBA" id="ARBA00023141"/>
    </source>
</evidence>
<dbReference type="InterPro" id="IPR018509">
    <property type="entry name" value="DHquinase_II_CS"/>
</dbReference>
<dbReference type="NCBIfam" id="NF003806">
    <property type="entry name" value="PRK05395.1-3"/>
    <property type="match status" value="1"/>
</dbReference>
<dbReference type="OrthoDB" id="9790793at2"/>
<evidence type="ECO:0000256" key="11">
    <source>
        <dbReference type="PIRSR" id="PIRSR001399-2"/>
    </source>
</evidence>
<protein>
    <recommendedName>
        <fullName evidence="6 9">3-dehydroquinate dehydratase</fullName>
        <shortName evidence="9">3-dehydroquinase</shortName>
        <ecNumber evidence="6 9">4.2.1.10</ecNumber>
    </recommendedName>
    <alternativeName>
        <fullName evidence="9">Type II DHQase</fullName>
    </alternativeName>
</protein>
<evidence type="ECO:0000256" key="8">
    <source>
        <dbReference type="ARBA" id="ARBA00023239"/>
    </source>
</evidence>
<feature type="active site" description="Proton acceptor" evidence="9 10">
    <location>
        <position position="25"/>
    </location>
</feature>
<evidence type="ECO:0000256" key="3">
    <source>
        <dbReference type="ARBA" id="ARBA00004902"/>
    </source>
</evidence>
<name>A0A3A9JAB1_9PROT</name>
<evidence type="ECO:0000256" key="2">
    <source>
        <dbReference type="ARBA" id="ARBA00003924"/>
    </source>
</evidence>
<evidence type="ECO:0000256" key="6">
    <source>
        <dbReference type="ARBA" id="ARBA00012060"/>
    </source>
</evidence>
<dbReference type="NCBIfam" id="TIGR01088">
    <property type="entry name" value="aroQ"/>
    <property type="match status" value="1"/>
</dbReference>
<comment type="function">
    <text evidence="2 9">Catalyzes a trans-dehydration via an enolate intermediate.</text>
</comment>
<dbReference type="PIRSF" id="PIRSF001399">
    <property type="entry name" value="DHquinase_II"/>
    <property type="match status" value="1"/>
</dbReference>
<feature type="site" description="Transition state stabilizer" evidence="9 12">
    <location>
        <position position="20"/>
    </location>
</feature>
<proteinExistence type="inferred from homology"/>
<dbReference type="AlphaFoldDB" id="A0A3A9JAB1"/>
<dbReference type="NCBIfam" id="NF003807">
    <property type="entry name" value="PRK05395.1-4"/>
    <property type="match status" value="1"/>
</dbReference>
<keyword evidence="9" id="KW-0028">Amino-acid biosynthesis</keyword>
<evidence type="ECO:0000256" key="5">
    <source>
        <dbReference type="ARBA" id="ARBA00011193"/>
    </source>
</evidence>
<dbReference type="NCBIfam" id="NF003805">
    <property type="entry name" value="PRK05395.1-2"/>
    <property type="match status" value="1"/>
</dbReference>
<comment type="caution">
    <text evidence="13">The sequence shown here is derived from an EMBL/GenBank/DDBJ whole genome shotgun (WGS) entry which is preliminary data.</text>
</comment>
<evidence type="ECO:0000256" key="9">
    <source>
        <dbReference type="HAMAP-Rule" id="MF_00169"/>
    </source>
</evidence>
<dbReference type="Proteomes" id="UP000274097">
    <property type="component" value="Unassembled WGS sequence"/>
</dbReference>
<evidence type="ECO:0000256" key="4">
    <source>
        <dbReference type="ARBA" id="ARBA00011037"/>
    </source>
</evidence>
<feature type="binding site" evidence="9 11">
    <location>
        <position position="82"/>
    </location>
    <ligand>
        <name>substrate</name>
    </ligand>
</feature>
<dbReference type="UniPathway" id="UPA00053">
    <property type="reaction ID" value="UER00086"/>
</dbReference>
<feature type="binding site" evidence="9 11">
    <location>
        <begin position="103"/>
        <end position="104"/>
    </location>
    <ligand>
        <name>substrate</name>
    </ligand>
</feature>
<feature type="binding site" evidence="9 11">
    <location>
        <position position="76"/>
    </location>
    <ligand>
        <name>substrate</name>
    </ligand>
</feature>
<evidence type="ECO:0000313" key="15">
    <source>
        <dbReference type="Proteomes" id="UP000274097"/>
    </source>
</evidence>
<dbReference type="GO" id="GO:0009073">
    <property type="term" value="P:aromatic amino acid family biosynthetic process"/>
    <property type="evidence" value="ECO:0007669"/>
    <property type="project" value="UniProtKB-KW"/>
</dbReference>
<comment type="similarity">
    <text evidence="4 9">Belongs to the type-II 3-dehydroquinase family.</text>
</comment>
<comment type="catalytic activity">
    <reaction evidence="1 9">
        <text>3-dehydroquinate = 3-dehydroshikimate + H2O</text>
        <dbReference type="Rhea" id="RHEA:21096"/>
        <dbReference type="ChEBI" id="CHEBI:15377"/>
        <dbReference type="ChEBI" id="CHEBI:16630"/>
        <dbReference type="ChEBI" id="CHEBI:32364"/>
        <dbReference type="EC" id="4.2.1.10"/>
    </reaction>
</comment>
<evidence type="ECO:0000256" key="12">
    <source>
        <dbReference type="PIRSR" id="PIRSR001399-3"/>
    </source>
</evidence>
<feature type="binding site" evidence="9 11">
    <location>
        <position position="89"/>
    </location>
    <ligand>
        <name>substrate</name>
    </ligand>
</feature>
<keyword evidence="8 9" id="KW-0456">Lyase</keyword>
<dbReference type="GO" id="GO:0008652">
    <property type="term" value="P:amino acid biosynthetic process"/>
    <property type="evidence" value="ECO:0007669"/>
    <property type="project" value="UniProtKB-KW"/>
</dbReference>
<dbReference type="GO" id="GO:0003855">
    <property type="term" value="F:3-dehydroquinate dehydratase activity"/>
    <property type="evidence" value="ECO:0007669"/>
    <property type="project" value="UniProtKB-UniRule"/>
</dbReference>
<evidence type="ECO:0000313" key="16">
    <source>
        <dbReference type="Proteomes" id="UP000278036"/>
    </source>
</evidence>
<dbReference type="PROSITE" id="PS01029">
    <property type="entry name" value="DEHYDROQUINASE_II"/>
    <property type="match status" value="1"/>
</dbReference>
<evidence type="ECO:0000256" key="10">
    <source>
        <dbReference type="PIRSR" id="PIRSR001399-1"/>
    </source>
</evidence>
<dbReference type="PANTHER" id="PTHR21272">
    <property type="entry name" value="CATABOLIC 3-DEHYDROQUINASE"/>
    <property type="match status" value="1"/>
</dbReference>
<dbReference type="GO" id="GO:0009423">
    <property type="term" value="P:chorismate biosynthetic process"/>
    <property type="evidence" value="ECO:0007669"/>
    <property type="project" value="UniProtKB-UniRule"/>
</dbReference>
<accession>A0A3A9JAB1</accession>
<dbReference type="RefSeq" id="WP_120641235.1">
    <property type="nucleotide sequence ID" value="NZ_RAQU01000405.1"/>
</dbReference>
<dbReference type="Pfam" id="PF01220">
    <property type="entry name" value="DHquinase_II"/>
    <property type="match status" value="1"/>
</dbReference>
<dbReference type="InterPro" id="IPR001874">
    <property type="entry name" value="DHquinase_II"/>
</dbReference>
<comment type="pathway">
    <text evidence="3 9">Metabolic intermediate biosynthesis; chorismate biosynthesis; chorismate from D-erythrose 4-phosphate and phosphoenolpyruvate: step 3/7.</text>
</comment>
<evidence type="ECO:0000313" key="14">
    <source>
        <dbReference type="EMBL" id="RMI26315.1"/>
    </source>
</evidence>
<dbReference type="InParanoid" id="A0A3A9JAB1"/>
<evidence type="ECO:0000256" key="1">
    <source>
        <dbReference type="ARBA" id="ARBA00001864"/>
    </source>
</evidence>
<gene>
    <name evidence="9 13" type="primary">aroQ</name>
    <name evidence="13" type="ORF">D6Z83_27630</name>
    <name evidence="14" type="ORF">EBE87_03235</name>
</gene>
<dbReference type="GO" id="GO:0019631">
    <property type="term" value="P:quinate catabolic process"/>
    <property type="evidence" value="ECO:0007669"/>
    <property type="project" value="TreeGrafter"/>
</dbReference>
<keyword evidence="7 9" id="KW-0057">Aromatic amino acid biosynthesis</keyword>
<dbReference type="EMBL" id="RAQU01000405">
    <property type="protein sequence ID" value="RKK00586.1"/>
    <property type="molecule type" value="Genomic_DNA"/>
</dbReference>
<sequence>MNPPLILVLNGPNLNMLGTREPTLYGTETLDDIEALCAETADALDLAIDFRQTNIEGELISWVQEARSIASGIVINPAGYSHTSIALMDALLASDLPVVEVHLTNIHRRESFRHLSYVSRAAQGVICGLGPHGYALALRGIAGILAQAEDA</sequence>
<organism evidence="13 16">
    <name type="scientific">Teichococcus wenyumeiae</name>
    <dbReference type="NCBI Taxonomy" id="2478470"/>
    <lineage>
        <taxon>Bacteria</taxon>
        <taxon>Pseudomonadati</taxon>
        <taxon>Pseudomonadota</taxon>
        <taxon>Alphaproteobacteria</taxon>
        <taxon>Acetobacterales</taxon>
        <taxon>Roseomonadaceae</taxon>
        <taxon>Roseomonas</taxon>
    </lineage>
</organism>
<dbReference type="Proteomes" id="UP000278036">
    <property type="component" value="Unassembled WGS sequence"/>
</dbReference>
<feature type="binding site" evidence="9 11">
    <location>
        <position position="113"/>
    </location>
    <ligand>
        <name>substrate</name>
    </ligand>
</feature>
<evidence type="ECO:0000313" key="13">
    <source>
        <dbReference type="EMBL" id="RKK00586.1"/>
    </source>
</evidence>
<feature type="active site" description="Proton donor" evidence="9 10">
    <location>
        <position position="102"/>
    </location>
</feature>
<dbReference type="SUPFAM" id="SSF52304">
    <property type="entry name" value="Type II 3-dehydroquinate dehydratase"/>
    <property type="match status" value="1"/>
</dbReference>
<reference evidence="13 16" key="1">
    <citation type="submission" date="2018-09" db="EMBL/GenBank/DDBJ databases">
        <title>Roseomonas sp. nov., isolated from feces of Tibetan antelopes in the Qinghai-Tibet plateau, China.</title>
        <authorList>
            <person name="Tian Z."/>
        </authorList>
    </citation>
    <scope>NUCLEOTIDE SEQUENCE [LARGE SCALE GENOMIC DNA]</scope>
    <source>
        <strain evidence="14 15">Z23</strain>
        <strain evidence="13 16">Z24</strain>
    </source>
</reference>
<dbReference type="Gene3D" id="3.40.50.9100">
    <property type="entry name" value="Dehydroquinase, class II"/>
    <property type="match status" value="1"/>
</dbReference>
<dbReference type="CDD" id="cd00466">
    <property type="entry name" value="DHQase_II"/>
    <property type="match status" value="1"/>
</dbReference>
<dbReference type="PANTHER" id="PTHR21272:SF3">
    <property type="entry name" value="CATABOLIC 3-DEHYDROQUINASE"/>
    <property type="match status" value="1"/>
</dbReference>